<dbReference type="PANTHER" id="PTHR47570:SF1">
    <property type="entry name" value="ZINC ION BINDING PROTEIN"/>
    <property type="match status" value="1"/>
</dbReference>
<evidence type="ECO:0000256" key="2">
    <source>
        <dbReference type="ARBA" id="ARBA00022771"/>
    </source>
</evidence>
<keyword evidence="3" id="KW-0862">Zinc</keyword>
<dbReference type="SUPFAM" id="SSF144232">
    <property type="entry name" value="HIT/MYND zinc finger-like"/>
    <property type="match status" value="1"/>
</dbReference>
<gene>
    <name evidence="6" type="ORF">B0H17DRAFT_535860</name>
</gene>
<dbReference type="PANTHER" id="PTHR47570">
    <property type="entry name" value="ZINC ION BINDING PROTEIN"/>
    <property type="match status" value="1"/>
</dbReference>
<name>A0AAD7FQ56_MYCRO</name>
<proteinExistence type="predicted"/>
<reference evidence="6" key="1">
    <citation type="submission" date="2023-03" db="EMBL/GenBank/DDBJ databases">
        <title>Massive genome expansion in bonnet fungi (Mycena s.s.) driven by repeated elements and novel gene families across ecological guilds.</title>
        <authorList>
            <consortium name="Lawrence Berkeley National Laboratory"/>
            <person name="Harder C.B."/>
            <person name="Miyauchi S."/>
            <person name="Viragh M."/>
            <person name="Kuo A."/>
            <person name="Thoen E."/>
            <person name="Andreopoulos B."/>
            <person name="Lu D."/>
            <person name="Skrede I."/>
            <person name="Drula E."/>
            <person name="Henrissat B."/>
            <person name="Morin E."/>
            <person name="Kohler A."/>
            <person name="Barry K."/>
            <person name="LaButti K."/>
            <person name="Morin E."/>
            <person name="Salamov A."/>
            <person name="Lipzen A."/>
            <person name="Mereny Z."/>
            <person name="Hegedus B."/>
            <person name="Baldrian P."/>
            <person name="Stursova M."/>
            <person name="Weitz H."/>
            <person name="Taylor A."/>
            <person name="Grigoriev I.V."/>
            <person name="Nagy L.G."/>
            <person name="Martin F."/>
            <person name="Kauserud H."/>
        </authorList>
    </citation>
    <scope>NUCLEOTIDE SEQUENCE</scope>
    <source>
        <strain evidence="6">CBHHK067</strain>
    </source>
</reference>
<dbReference type="InterPro" id="IPR046824">
    <property type="entry name" value="Mss51-like_C"/>
</dbReference>
<keyword evidence="1" id="KW-0479">Metal-binding</keyword>
<evidence type="ECO:0000256" key="3">
    <source>
        <dbReference type="ARBA" id="ARBA00022833"/>
    </source>
</evidence>
<dbReference type="Pfam" id="PF20179">
    <property type="entry name" value="MSS51_C"/>
    <property type="match status" value="1"/>
</dbReference>
<evidence type="ECO:0000313" key="6">
    <source>
        <dbReference type="EMBL" id="KAJ7631754.1"/>
    </source>
</evidence>
<dbReference type="PROSITE" id="PS50865">
    <property type="entry name" value="ZF_MYND_2"/>
    <property type="match status" value="1"/>
</dbReference>
<organism evidence="6 7">
    <name type="scientific">Mycena rosella</name>
    <name type="common">Pink bonnet</name>
    <name type="synonym">Agaricus rosellus</name>
    <dbReference type="NCBI Taxonomy" id="1033263"/>
    <lineage>
        <taxon>Eukaryota</taxon>
        <taxon>Fungi</taxon>
        <taxon>Dikarya</taxon>
        <taxon>Basidiomycota</taxon>
        <taxon>Agaricomycotina</taxon>
        <taxon>Agaricomycetes</taxon>
        <taxon>Agaricomycetidae</taxon>
        <taxon>Agaricales</taxon>
        <taxon>Marasmiineae</taxon>
        <taxon>Mycenaceae</taxon>
        <taxon>Mycena</taxon>
    </lineage>
</organism>
<dbReference type="Gene3D" id="6.10.140.2220">
    <property type="match status" value="1"/>
</dbReference>
<evidence type="ECO:0000256" key="4">
    <source>
        <dbReference type="PROSITE-ProRule" id="PRU00134"/>
    </source>
</evidence>
<sequence>MQCGDIIEGKAKVCGACKAPMYCSAKCAATAWKVQKVARAQTHKELCDDNKRHMLRVPDVEEILRQFPWGRLEKDGTFSVDVARGRFNVLGGKGFGFWSHRGGPIAHLPTGSIVEAIHKGGSYGKMVEQMAKLYDYLDGSPLLEAKHPTDRDGWKLEPELIPFHNFSSLWAPPRLAFKVEIKDWNSWYAWRRLPKESPAALLLHFPMSVYWLLVDTLKVANPKAGSPDGPRVKLNIQYIGAEVELNFLPLFAELALLLPYHDIKLVFFGQAVHTIVSKAKASHPKSLAAQASPITPIYSYTAPEESGSGRIQVFLHAPADHWVPADADPALSAYGVPDAIVAPNAGLGSYAAWYPVILYAHQMDVPFGVTEYAEQSCETQLLMFPRLLESEAMTPGSVMGRVPGAPSAEACRRAATRRWQYPVELNPFQRPGQRPVPTKLPNVPNGFTIRVVGK</sequence>
<accession>A0AAD7FQ56</accession>
<dbReference type="Proteomes" id="UP001221757">
    <property type="component" value="Unassembled WGS sequence"/>
</dbReference>
<evidence type="ECO:0000256" key="1">
    <source>
        <dbReference type="ARBA" id="ARBA00022723"/>
    </source>
</evidence>
<dbReference type="AlphaFoldDB" id="A0AAD7FQ56"/>
<evidence type="ECO:0000313" key="7">
    <source>
        <dbReference type="Proteomes" id="UP001221757"/>
    </source>
</evidence>
<dbReference type="InterPro" id="IPR002893">
    <property type="entry name" value="Znf_MYND"/>
</dbReference>
<dbReference type="GO" id="GO:0008270">
    <property type="term" value="F:zinc ion binding"/>
    <property type="evidence" value="ECO:0007669"/>
    <property type="project" value="UniProtKB-KW"/>
</dbReference>
<comment type="caution">
    <text evidence="6">The sequence shown here is derived from an EMBL/GenBank/DDBJ whole genome shotgun (WGS) entry which is preliminary data.</text>
</comment>
<evidence type="ECO:0000259" key="5">
    <source>
        <dbReference type="PROSITE" id="PS50865"/>
    </source>
</evidence>
<keyword evidence="7" id="KW-1185">Reference proteome</keyword>
<feature type="domain" description="MYND-type" evidence="5">
    <location>
        <begin position="1"/>
        <end position="47"/>
    </location>
</feature>
<keyword evidence="2 4" id="KW-0863">Zinc-finger</keyword>
<dbReference type="EMBL" id="JARKIE010000509">
    <property type="protein sequence ID" value="KAJ7631754.1"/>
    <property type="molecule type" value="Genomic_DNA"/>
</dbReference>
<protein>
    <recommendedName>
        <fullName evidence="5">MYND-type domain-containing protein</fullName>
    </recommendedName>
</protein>